<dbReference type="SUPFAM" id="SSF51182">
    <property type="entry name" value="RmlC-like cupins"/>
    <property type="match status" value="1"/>
</dbReference>
<comment type="function">
    <text evidence="9">Catalyzes 2 different reactions between oxygene and the acireductone 1,2-dihydroxy-3-keto-5-methylthiopentene (DHK-MTPene) depending upon the metal bound in the active site. Fe-containing acireductone dioxygenase (Fe-ARD) produces formate and 2-keto-4-methylthiobutyrate (KMTB), the alpha-ketoacid precursor of methionine in the methionine recycle pathway. Ni-containing acireductone dioxygenase (Ni-ARD) produces methylthiopropionate, carbon monoxide and formate, and does not lie on the methionine recycle pathway.</text>
</comment>
<dbReference type="Pfam" id="PF03079">
    <property type="entry name" value="ARD"/>
    <property type="match status" value="1"/>
</dbReference>
<protein>
    <recommendedName>
        <fullName evidence="9">Acireductone dioxygenase</fullName>
    </recommendedName>
    <alternativeName>
        <fullName evidence="9">1,2-dihydroxy-3-keto-5-methylthiopentene dioxygenase</fullName>
        <shortName evidence="9">DHK-MTPene dioxygenase</shortName>
    </alternativeName>
    <alternativeName>
        <fullName evidence="9">Acireductone dioxygenase (Fe(2+)-requiring)</fullName>
        <shortName evidence="9">ARD'</shortName>
        <shortName evidence="9">Fe-ARD</shortName>
        <ecNumber evidence="9">1.13.11.54</ecNumber>
    </alternativeName>
    <alternativeName>
        <fullName evidence="9">Acireductone dioxygenase (Ni(2+)-requiring)</fullName>
        <shortName evidence="9">ARD</shortName>
        <shortName evidence="9">Ni-ARD</shortName>
        <ecNumber evidence="9">1.13.11.53</ecNumber>
    </alternativeName>
</protein>
<comment type="cofactor">
    <cofactor evidence="9">
        <name>Ni(2+)</name>
        <dbReference type="ChEBI" id="CHEBI:49786"/>
    </cofactor>
    <text evidence="9">Binds 1 nickel ion per monomer.</text>
</comment>
<keyword evidence="5 9" id="KW-0223">Dioxygenase</keyword>
<keyword evidence="8 9" id="KW-0486">Methionine biosynthesis</keyword>
<comment type="subunit">
    <text evidence="9">Monomer.</text>
</comment>
<evidence type="ECO:0000256" key="3">
    <source>
        <dbReference type="ARBA" id="ARBA00022605"/>
    </source>
</evidence>
<organism evidence="10 11">
    <name type="scientific">Streptomyces luteolus</name>
    <dbReference type="NCBI Taxonomy" id="3043615"/>
    <lineage>
        <taxon>Bacteria</taxon>
        <taxon>Bacillati</taxon>
        <taxon>Actinomycetota</taxon>
        <taxon>Actinomycetes</taxon>
        <taxon>Kitasatosporales</taxon>
        <taxon>Streptomycetaceae</taxon>
        <taxon>Streptomyces</taxon>
    </lineage>
</organism>
<feature type="binding site" evidence="9">
    <location>
        <position position="147"/>
    </location>
    <ligand>
        <name>Ni(2+)</name>
        <dbReference type="ChEBI" id="CHEBI:49786"/>
    </ligand>
</feature>
<evidence type="ECO:0000256" key="5">
    <source>
        <dbReference type="ARBA" id="ARBA00022964"/>
    </source>
</evidence>
<dbReference type="PANTHER" id="PTHR23418">
    <property type="entry name" value="ACIREDUCTONE DIOXYGENASE"/>
    <property type="match status" value="1"/>
</dbReference>
<feature type="binding site" evidence="9">
    <location>
        <position position="109"/>
    </location>
    <ligand>
        <name>Fe(2+)</name>
        <dbReference type="ChEBI" id="CHEBI:29033"/>
    </ligand>
</feature>
<sequence length="196" mass="22255">MTHLSVMPDDEPERVLLHTGAAERIREELGAIGVRFEQWQATRPLPNAADSDTVLGAYRPDVDRICEEGGYRLVDVARLRPDPEDPQWPEKARAARTKFLDEHFHTEDEVRFFVDGSGCFYLHLNQRVYAMVCTAGDLISVPANTVHWFDMGSTPDFTAIRFFQEEDGWVGNFLPTSIAHRFPTLDDLNSAFEALT</sequence>
<comment type="similarity">
    <text evidence="9">Belongs to the acireductone dioxygenase (ARD) family.</text>
</comment>
<reference evidence="10 11" key="1">
    <citation type="submission" date="2023-05" db="EMBL/GenBank/DDBJ databases">
        <title>Draft genome sequence of Streptomyces sp. B-S-A12 isolated from a cave soil in Thailand.</title>
        <authorList>
            <person name="Chamroensaksri N."/>
            <person name="Muangham S."/>
        </authorList>
    </citation>
    <scope>NUCLEOTIDE SEQUENCE [LARGE SCALE GENOMIC DNA]</scope>
    <source>
        <strain evidence="10 11">B-S-A12</strain>
    </source>
</reference>
<feature type="binding site" evidence="9">
    <location>
        <position position="109"/>
    </location>
    <ligand>
        <name>Ni(2+)</name>
        <dbReference type="ChEBI" id="CHEBI:49786"/>
    </ligand>
</feature>
<keyword evidence="3 9" id="KW-0028">Amino-acid biosynthesis</keyword>
<feature type="binding site" evidence="9">
    <location>
        <position position="105"/>
    </location>
    <ligand>
        <name>Ni(2+)</name>
        <dbReference type="ChEBI" id="CHEBI:49786"/>
    </ligand>
</feature>
<comment type="catalytic activity">
    <reaction evidence="9">
        <text>1,2-dihydroxy-5-(methylsulfanyl)pent-1-en-3-one + O2 = 3-(methylsulfanyl)propanoate + CO + formate + 2 H(+)</text>
        <dbReference type="Rhea" id="RHEA:14161"/>
        <dbReference type="ChEBI" id="CHEBI:15378"/>
        <dbReference type="ChEBI" id="CHEBI:15379"/>
        <dbReference type="ChEBI" id="CHEBI:15740"/>
        <dbReference type="ChEBI" id="CHEBI:17245"/>
        <dbReference type="ChEBI" id="CHEBI:49016"/>
        <dbReference type="ChEBI" id="CHEBI:49252"/>
        <dbReference type="EC" id="1.13.11.53"/>
    </reaction>
</comment>
<feature type="binding site" evidence="9">
    <location>
        <position position="147"/>
    </location>
    <ligand>
        <name>Fe(2+)</name>
        <dbReference type="ChEBI" id="CHEBI:29033"/>
    </ligand>
</feature>
<evidence type="ECO:0000256" key="8">
    <source>
        <dbReference type="ARBA" id="ARBA00023167"/>
    </source>
</evidence>
<accession>A0ABT6STP2</accession>
<dbReference type="HAMAP" id="MF_01682">
    <property type="entry name" value="Salvage_MtnD"/>
    <property type="match status" value="1"/>
</dbReference>
<feature type="site" description="Important to generate the dianion" evidence="9">
    <location>
        <position position="111"/>
    </location>
</feature>
<comment type="caution">
    <text evidence="10">The sequence shown here is derived from an EMBL/GenBank/DDBJ whole genome shotgun (WGS) entry which is preliminary data.</text>
</comment>
<feature type="binding site" evidence="9">
    <location>
        <position position="103"/>
    </location>
    <ligand>
        <name>Fe(2+)</name>
        <dbReference type="ChEBI" id="CHEBI:29033"/>
    </ligand>
</feature>
<dbReference type="InterPro" id="IPR011051">
    <property type="entry name" value="RmlC_Cupin_sf"/>
</dbReference>
<dbReference type="EC" id="1.13.11.54" evidence="9"/>
<dbReference type="Gene3D" id="2.60.120.10">
    <property type="entry name" value="Jelly Rolls"/>
    <property type="match status" value="1"/>
</dbReference>
<evidence type="ECO:0000256" key="7">
    <source>
        <dbReference type="ARBA" id="ARBA00023004"/>
    </source>
</evidence>
<feature type="site" description="May play a role in metal incorporation in vivo" evidence="9">
    <location>
        <position position="102"/>
    </location>
</feature>
<name>A0ABT6STP2_9ACTN</name>
<keyword evidence="4 9" id="KW-0479">Metal-binding</keyword>
<feature type="site" description="May play a role in transmitting local conformational changes" evidence="9">
    <location>
        <position position="108"/>
    </location>
</feature>
<dbReference type="PANTHER" id="PTHR23418:SF0">
    <property type="entry name" value="ACIREDUCTONE DIOXYGENASE"/>
    <property type="match status" value="1"/>
</dbReference>
<feature type="binding site" evidence="9">
    <location>
        <position position="105"/>
    </location>
    <ligand>
        <name>Fe(2+)</name>
        <dbReference type="ChEBI" id="CHEBI:29033"/>
    </ligand>
</feature>
<keyword evidence="7 9" id="KW-0408">Iron</keyword>
<comment type="cofactor">
    <cofactor evidence="9">
        <name>Fe(2+)</name>
        <dbReference type="ChEBI" id="CHEBI:29033"/>
    </cofactor>
    <text evidence="9">Binds 1 Fe(2+) cation per monomer.</text>
</comment>
<proteinExistence type="inferred from homology"/>
<dbReference type="EMBL" id="JASCIS010000004">
    <property type="protein sequence ID" value="MDI3418017.1"/>
    <property type="molecule type" value="Genomic_DNA"/>
</dbReference>
<gene>
    <name evidence="9" type="primary">mtnD</name>
    <name evidence="10" type="ORF">QIT00_05480</name>
</gene>
<keyword evidence="11" id="KW-1185">Reference proteome</keyword>
<evidence type="ECO:0000256" key="9">
    <source>
        <dbReference type="HAMAP-Rule" id="MF_01682"/>
    </source>
</evidence>
<evidence type="ECO:0000256" key="6">
    <source>
        <dbReference type="ARBA" id="ARBA00023002"/>
    </source>
</evidence>
<comment type="pathway">
    <text evidence="9">Amino-acid biosynthesis; L-methionine biosynthesis via salvage pathway; L-methionine from S-methyl-5-thio-alpha-D-ribose 1-phosphate: step 5/6.</text>
</comment>
<dbReference type="CDD" id="cd02232">
    <property type="entry name" value="cupin_ARD"/>
    <property type="match status" value="1"/>
</dbReference>
<dbReference type="InterPro" id="IPR023956">
    <property type="entry name" value="ARD_bac"/>
</dbReference>
<dbReference type="InterPro" id="IPR004313">
    <property type="entry name" value="ARD"/>
</dbReference>
<dbReference type="InterPro" id="IPR014710">
    <property type="entry name" value="RmlC-like_jellyroll"/>
</dbReference>
<evidence type="ECO:0000313" key="11">
    <source>
        <dbReference type="Proteomes" id="UP001237105"/>
    </source>
</evidence>
<keyword evidence="6 9" id="KW-0560">Oxidoreductase</keyword>
<comment type="catalytic activity">
    <reaction evidence="1 9">
        <text>1,2-dihydroxy-5-(methylsulfanyl)pent-1-en-3-one + O2 = 4-methylsulfanyl-2-oxobutanoate + formate + 2 H(+)</text>
        <dbReference type="Rhea" id="RHEA:24504"/>
        <dbReference type="ChEBI" id="CHEBI:15378"/>
        <dbReference type="ChEBI" id="CHEBI:15379"/>
        <dbReference type="ChEBI" id="CHEBI:15740"/>
        <dbReference type="ChEBI" id="CHEBI:16723"/>
        <dbReference type="ChEBI" id="CHEBI:49252"/>
        <dbReference type="EC" id="1.13.11.54"/>
    </reaction>
</comment>
<evidence type="ECO:0000313" key="10">
    <source>
        <dbReference type="EMBL" id="MDI3418017.1"/>
    </source>
</evidence>
<feature type="binding site" evidence="9">
    <location>
        <position position="103"/>
    </location>
    <ligand>
        <name>Ni(2+)</name>
        <dbReference type="ChEBI" id="CHEBI:49786"/>
    </ligand>
</feature>
<dbReference type="RefSeq" id="WP_282533939.1">
    <property type="nucleotide sequence ID" value="NZ_JASCIS010000004.1"/>
</dbReference>
<evidence type="ECO:0000256" key="4">
    <source>
        <dbReference type="ARBA" id="ARBA00022723"/>
    </source>
</evidence>
<dbReference type="Proteomes" id="UP001237105">
    <property type="component" value="Unassembled WGS sequence"/>
</dbReference>
<evidence type="ECO:0000256" key="2">
    <source>
        <dbReference type="ARBA" id="ARBA00022596"/>
    </source>
</evidence>
<dbReference type="EC" id="1.13.11.53" evidence="9"/>
<keyword evidence="2 9" id="KW-0533">Nickel</keyword>
<evidence type="ECO:0000256" key="1">
    <source>
        <dbReference type="ARBA" id="ARBA00000428"/>
    </source>
</evidence>